<dbReference type="PATRIC" id="fig|679936.5.peg.1262"/>
<evidence type="ECO:0000313" key="3">
    <source>
        <dbReference type="Proteomes" id="UP000005439"/>
    </source>
</evidence>
<dbReference type="KEGG" id="sap:Sulac_1202"/>
<evidence type="ECO:0000313" key="2">
    <source>
        <dbReference type="EMBL" id="AEW04702.1"/>
    </source>
</evidence>
<dbReference type="AlphaFoldDB" id="G8TV62"/>
<dbReference type="HOGENOM" id="CLU_3104622_0_0_9"/>
<reference evidence="3" key="1">
    <citation type="submission" date="2011-12" db="EMBL/GenBank/DDBJ databases">
        <title>The complete genome of chromosome of Sulfobacillus acidophilus DSM 10332.</title>
        <authorList>
            <person name="Lucas S."/>
            <person name="Han J."/>
            <person name="Lapidus A."/>
            <person name="Bruce D."/>
            <person name="Goodwin L."/>
            <person name="Pitluck S."/>
            <person name="Peters L."/>
            <person name="Kyrpides N."/>
            <person name="Mavromatis K."/>
            <person name="Ivanova N."/>
            <person name="Mikhailova N."/>
            <person name="Chertkov O."/>
            <person name="Saunders E."/>
            <person name="Detter J.C."/>
            <person name="Tapia R."/>
            <person name="Han C."/>
            <person name="Land M."/>
            <person name="Hauser L."/>
            <person name="Markowitz V."/>
            <person name="Cheng J.-F."/>
            <person name="Hugenholtz P."/>
            <person name="Woyke T."/>
            <person name="Wu D."/>
            <person name="Pukall R."/>
            <person name="Gehrich-Schroeter G."/>
            <person name="Schneider S."/>
            <person name="Klenk H.-P."/>
            <person name="Eisen J.A."/>
        </authorList>
    </citation>
    <scope>NUCLEOTIDE SEQUENCE [LARGE SCALE GENOMIC DNA]</scope>
    <source>
        <strain evidence="3">ATCC 700253 / DSM 10332 / NAL</strain>
    </source>
</reference>
<name>G8TV62_SULAD</name>
<evidence type="ECO:0000256" key="1">
    <source>
        <dbReference type="SAM" id="MobiDB-lite"/>
    </source>
</evidence>
<dbReference type="EMBL" id="CP003179">
    <property type="protein sequence ID" value="AEW04702.1"/>
    <property type="molecule type" value="Genomic_DNA"/>
</dbReference>
<accession>G8TV62</accession>
<organism evidence="2 3">
    <name type="scientific">Sulfobacillus acidophilus (strain ATCC 700253 / DSM 10332 / NAL)</name>
    <dbReference type="NCBI Taxonomy" id="679936"/>
    <lineage>
        <taxon>Bacteria</taxon>
        <taxon>Bacillati</taxon>
        <taxon>Bacillota</taxon>
        <taxon>Clostridia</taxon>
        <taxon>Eubacteriales</taxon>
        <taxon>Clostridiales Family XVII. Incertae Sedis</taxon>
        <taxon>Sulfobacillus</taxon>
    </lineage>
</organism>
<feature type="compositionally biased region" description="Pro residues" evidence="1">
    <location>
        <begin position="1"/>
        <end position="12"/>
    </location>
</feature>
<keyword evidence="3" id="KW-1185">Reference proteome</keyword>
<protein>
    <submittedName>
        <fullName evidence="2">Uncharacterized protein</fullName>
    </submittedName>
</protein>
<gene>
    <name evidence="2" type="ordered locus">Sulac_1202</name>
</gene>
<sequence>MTQPPQNQPLPHTPREKVSVPDPDAVNSEFLRVGEEILKRHIEAFKRLAQR</sequence>
<proteinExistence type="predicted"/>
<reference evidence="2 3" key="2">
    <citation type="journal article" date="2012" name="Stand. Genomic Sci.">
        <title>Complete genome sequence of the moderately thermophilic mineral-sulfide-oxidizing firmicute Sulfobacillus acidophilus type strain (NAL(T)).</title>
        <authorList>
            <person name="Anderson I."/>
            <person name="Chertkov O."/>
            <person name="Chen A."/>
            <person name="Saunders E."/>
            <person name="Lapidus A."/>
            <person name="Nolan M."/>
            <person name="Lucas S."/>
            <person name="Hammon N."/>
            <person name="Deshpande S."/>
            <person name="Cheng J.F."/>
            <person name="Han C."/>
            <person name="Tapia R."/>
            <person name="Goodwin L.A."/>
            <person name="Pitluck S."/>
            <person name="Liolios K."/>
            <person name="Pagani I."/>
            <person name="Ivanova N."/>
            <person name="Mikhailova N."/>
            <person name="Pati A."/>
            <person name="Palaniappan K."/>
            <person name="Land M."/>
            <person name="Pan C."/>
            <person name="Rohde M."/>
            <person name="Pukall R."/>
            <person name="Goker M."/>
            <person name="Detter J.C."/>
            <person name="Woyke T."/>
            <person name="Bristow J."/>
            <person name="Eisen J.A."/>
            <person name="Markowitz V."/>
            <person name="Hugenholtz P."/>
            <person name="Kyrpides N.C."/>
            <person name="Klenk H.P."/>
            <person name="Mavromatis K."/>
        </authorList>
    </citation>
    <scope>NUCLEOTIDE SEQUENCE [LARGE SCALE GENOMIC DNA]</scope>
    <source>
        <strain evidence="3">ATCC 700253 / DSM 10332 / NAL</strain>
    </source>
</reference>
<feature type="region of interest" description="Disordered" evidence="1">
    <location>
        <begin position="1"/>
        <end position="23"/>
    </location>
</feature>
<dbReference type="Proteomes" id="UP000005439">
    <property type="component" value="Chromosome"/>
</dbReference>